<evidence type="ECO:0000313" key="1">
    <source>
        <dbReference type="EMBL" id="SDN67253.1"/>
    </source>
</evidence>
<dbReference type="AlphaFoldDB" id="A0A1H0DAS9"/>
<protein>
    <submittedName>
        <fullName evidence="1">Uncharacterized protein</fullName>
    </submittedName>
</protein>
<keyword evidence="2" id="KW-1185">Reference proteome</keyword>
<gene>
    <name evidence="1" type="ORF">SAMN05216498_2792</name>
</gene>
<dbReference type="EMBL" id="FNIG01000007">
    <property type="protein sequence ID" value="SDN67253.1"/>
    <property type="molecule type" value="Genomic_DNA"/>
</dbReference>
<dbReference type="Proteomes" id="UP000199334">
    <property type="component" value="Unassembled WGS sequence"/>
</dbReference>
<name>A0A1H0DAS9_9BACI</name>
<evidence type="ECO:0000313" key="2">
    <source>
        <dbReference type="Proteomes" id="UP000199334"/>
    </source>
</evidence>
<reference evidence="1 2" key="1">
    <citation type="submission" date="2016-10" db="EMBL/GenBank/DDBJ databases">
        <authorList>
            <person name="de Groot N.N."/>
        </authorList>
    </citation>
    <scope>NUCLEOTIDE SEQUENCE [LARGE SCALE GENOMIC DNA]</scope>
    <source>
        <strain evidence="1 2">CGMCC 1.3442</strain>
    </source>
</reference>
<organism evidence="1 2">
    <name type="scientific">Tenuibacillus multivorans</name>
    <dbReference type="NCBI Taxonomy" id="237069"/>
    <lineage>
        <taxon>Bacteria</taxon>
        <taxon>Bacillati</taxon>
        <taxon>Bacillota</taxon>
        <taxon>Bacilli</taxon>
        <taxon>Bacillales</taxon>
        <taxon>Bacillaceae</taxon>
        <taxon>Tenuibacillus</taxon>
    </lineage>
</organism>
<proteinExistence type="predicted"/>
<accession>A0A1H0DAS9</accession>
<sequence>MREMFLWLEGLAPPTTKHQENLSKKELLRGQMS</sequence>